<dbReference type="Pfam" id="PF01929">
    <property type="entry name" value="Ribosomal_L14e"/>
    <property type="match status" value="1"/>
</dbReference>
<reference evidence="5 6" key="1">
    <citation type="submission" date="2017-08" db="EMBL/GenBank/DDBJ databases">
        <title>Acidophilic green algal genome provides insights into adaptation to an acidic environment.</title>
        <authorList>
            <person name="Hirooka S."/>
            <person name="Hirose Y."/>
            <person name="Kanesaki Y."/>
            <person name="Higuchi S."/>
            <person name="Fujiwara T."/>
            <person name="Onuma R."/>
            <person name="Era A."/>
            <person name="Ohbayashi R."/>
            <person name="Uzuka A."/>
            <person name="Nozaki H."/>
            <person name="Yoshikawa H."/>
            <person name="Miyagishima S.Y."/>
        </authorList>
    </citation>
    <scope>NUCLEOTIDE SEQUENCE [LARGE SCALE GENOMIC DNA]</scope>
    <source>
        <strain evidence="5 6">NIES-2499</strain>
    </source>
</reference>
<dbReference type="InterPro" id="IPR014722">
    <property type="entry name" value="Rib_uL2_dom2"/>
</dbReference>
<dbReference type="PANTHER" id="PTHR11127:SF2">
    <property type="entry name" value="LARGE RIBOSOMAL SUBUNIT PROTEIN EL14"/>
    <property type="match status" value="1"/>
</dbReference>
<dbReference type="GO" id="GO:0003723">
    <property type="term" value="F:RNA binding"/>
    <property type="evidence" value="ECO:0007669"/>
    <property type="project" value="InterPro"/>
</dbReference>
<name>A0A250X5V7_9CHLO</name>
<dbReference type="InterPro" id="IPR039660">
    <property type="entry name" value="Ribosomal_eL14"/>
</dbReference>
<evidence type="ECO:0000256" key="3">
    <source>
        <dbReference type="ARBA" id="ARBA00023274"/>
    </source>
</evidence>
<proteinExistence type="inferred from homology"/>
<sequence>MPRLCKPKPTLTLYGNLVQIVQKHSSCLFPAYSTMPFKRHIEIGRVVLANYGEDYGKLYVISDILDQNRVLVDSPEMTRKVESLRRLSLTDQKVEIPRLASKKVLSAKLTESGAIAKFQASSWGKKLAKQTAKASMNDFDRFKATVTKMKKTRAVRKVVNQLKKGSQKK</sequence>
<dbReference type="GO" id="GO:0022625">
    <property type="term" value="C:cytosolic large ribosomal subunit"/>
    <property type="evidence" value="ECO:0007669"/>
    <property type="project" value="TreeGrafter"/>
</dbReference>
<dbReference type="AlphaFoldDB" id="A0A250X5V7"/>
<dbReference type="Proteomes" id="UP000232323">
    <property type="component" value="Unassembled WGS sequence"/>
</dbReference>
<gene>
    <name evidence="5" type="ORF">CEUSTIGMA_g5582.t1</name>
</gene>
<dbReference type="CDD" id="cd23702">
    <property type="entry name" value="eL14"/>
    <property type="match status" value="1"/>
</dbReference>
<dbReference type="Gene3D" id="2.30.30.30">
    <property type="match status" value="1"/>
</dbReference>
<evidence type="ECO:0000313" key="6">
    <source>
        <dbReference type="Proteomes" id="UP000232323"/>
    </source>
</evidence>
<accession>A0A250X5V7</accession>
<dbReference type="EMBL" id="BEGY01000030">
    <property type="protein sequence ID" value="GAX78140.1"/>
    <property type="molecule type" value="Genomic_DNA"/>
</dbReference>
<dbReference type="STRING" id="1157962.A0A250X5V7"/>
<feature type="domain" description="Large ribosomal subunit protein eL14" evidence="4">
    <location>
        <begin position="79"/>
        <end position="151"/>
    </location>
</feature>
<dbReference type="InterPro" id="IPR008991">
    <property type="entry name" value="Translation_prot_SH3-like_sf"/>
</dbReference>
<dbReference type="PANTHER" id="PTHR11127">
    <property type="entry name" value="60S RIBOSOMAL PROTEIN L14"/>
    <property type="match status" value="1"/>
</dbReference>
<keyword evidence="2" id="KW-0689">Ribosomal protein</keyword>
<keyword evidence="6" id="KW-1185">Reference proteome</keyword>
<comment type="similarity">
    <text evidence="1">Belongs to the eukaryotic ribosomal protein eL14 family.</text>
</comment>
<keyword evidence="3" id="KW-0687">Ribonucleoprotein</keyword>
<dbReference type="GO" id="GO:0003735">
    <property type="term" value="F:structural constituent of ribosome"/>
    <property type="evidence" value="ECO:0007669"/>
    <property type="project" value="InterPro"/>
</dbReference>
<dbReference type="GO" id="GO:0006412">
    <property type="term" value="P:translation"/>
    <property type="evidence" value="ECO:0007669"/>
    <property type="project" value="InterPro"/>
</dbReference>
<dbReference type="OrthoDB" id="1875589at2759"/>
<evidence type="ECO:0000256" key="1">
    <source>
        <dbReference type="ARBA" id="ARBA00006592"/>
    </source>
</evidence>
<evidence type="ECO:0000259" key="4">
    <source>
        <dbReference type="Pfam" id="PF01929"/>
    </source>
</evidence>
<dbReference type="GO" id="GO:0042273">
    <property type="term" value="P:ribosomal large subunit biogenesis"/>
    <property type="evidence" value="ECO:0007669"/>
    <property type="project" value="TreeGrafter"/>
</dbReference>
<protein>
    <recommendedName>
        <fullName evidence="4">Large ribosomal subunit protein eL14 domain-containing protein</fullName>
    </recommendedName>
</protein>
<organism evidence="5 6">
    <name type="scientific">Chlamydomonas eustigma</name>
    <dbReference type="NCBI Taxonomy" id="1157962"/>
    <lineage>
        <taxon>Eukaryota</taxon>
        <taxon>Viridiplantae</taxon>
        <taxon>Chlorophyta</taxon>
        <taxon>core chlorophytes</taxon>
        <taxon>Chlorophyceae</taxon>
        <taxon>CS clade</taxon>
        <taxon>Chlamydomonadales</taxon>
        <taxon>Chlamydomonadaceae</taxon>
        <taxon>Chlamydomonas</taxon>
    </lineage>
</organism>
<dbReference type="SUPFAM" id="SSF50104">
    <property type="entry name" value="Translation proteins SH3-like domain"/>
    <property type="match status" value="1"/>
</dbReference>
<dbReference type="Gene3D" id="6.10.250.2270">
    <property type="match status" value="1"/>
</dbReference>
<dbReference type="InterPro" id="IPR002784">
    <property type="entry name" value="Ribosomal_eL14_dom"/>
</dbReference>
<evidence type="ECO:0000256" key="2">
    <source>
        <dbReference type="ARBA" id="ARBA00022980"/>
    </source>
</evidence>
<comment type="caution">
    <text evidence="5">The sequence shown here is derived from an EMBL/GenBank/DDBJ whole genome shotgun (WGS) entry which is preliminary data.</text>
</comment>
<evidence type="ECO:0000313" key="5">
    <source>
        <dbReference type="EMBL" id="GAX78140.1"/>
    </source>
</evidence>